<keyword evidence="1" id="KW-0547">Nucleotide-binding</keyword>
<evidence type="ECO:0000256" key="4">
    <source>
        <dbReference type="SAM" id="MobiDB-lite"/>
    </source>
</evidence>
<evidence type="ECO:0000256" key="3">
    <source>
        <dbReference type="ARBA" id="ARBA00022993"/>
    </source>
</evidence>
<proteinExistence type="predicted"/>
<sequence length="549" mass="59889">MTNFFARIGNLFHKSDFIDEWETDETEDTPFDTAESLFISPTDNIHVTLDIGGSLTKICLFVPMAMKSNLSDELYNLLFVDVTPSSTPSTPSHIMTPKLSHFSEYIQRDLTLLFEIADRNVEGTLFFFRMMTSQIDEAVAFVKALRTAAPISSLCGTGGGMVKFHDLFKKELPGISLINYDEMKSIVTGANFLIANVEDETFWYLQYIDSEHPEISQPTRNPPYPYLFVNIGTGTSIIRVDETGSYSRVTGSLLGGGAFFGLSSLLTNQRDFDEMIDLAKGGNSTNVNMTIGDIYGEDYGGIGLKKTAAAGAFAKVQPTKDKEQGSEEVRDSFSHSDMIRTVLDVIVTNTAQLVFFVCSQHSIKNVYFGGSFLHNNNIAMAGLSNVVGSFSSSQLKTCYLRHDSFIGAIGAMMLSLGCVPTKTSIECPSMRAMSPHAVPTPSHSQAPHSHHASPSLSSRLPASVSPSTSLSRHDQKKPLTPIVPVPKVPHPGITDSYDFSTTSPAPSPSHSLSHKNGVVLTSHIVATPKPQPRIPQTDQTWKAYFGGDV</sequence>
<dbReference type="Proteomes" id="UP001281761">
    <property type="component" value="Unassembled WGS sequence"/>
</dbReference>
<protein>
    <submittedName>
        <fullName evidence="5">Pantothenate kinase 2</fullName>
        <ecNumber evidence="5">3.1.3.-</ecNumber>
    </submittedName>
</protein>
<dbReference type="InterPro" id="IPR004567">
    <property type="entry name" value="Type_II_PanK"/>
</dbReference>
<dbReference type="EMBL" id="JARBJD010000428">
    <property type="protein sequence ID" value="KAK2942169.1"/>
    <property type="molecule type" value="Genomic_DNA"/>
</dbReference>
<feature type="compositionally biased region" description="Low complexity" evidence="4">
    <location>
        <begin position="500"/>
        <end position="511"/>
    </location>
</feature>
<dbReference type="EC" id="3.1.3.-" evidence="5"/>
<keyword evidence="5" id="KW-0808">Transferase</keyword>
<feature type="compositionally biased region" description="Low complexity" evidence="4">
    <location>
        <begin position="439"/>
        <end position="469"/>
    </location>
</feature>
<dbReference type="PANTHER" id="PTHR12280:SF20">
    <property type="entry name" value="4'-PHOSPHOPANTETHEINE PHOSPHATASE"/>
    <property type="match status" value="1"/>
</dbReference>
<dbReference type="GO" id="GO:0016301">
    <property type="term" value="F:kinase activity"/>
    <property type="evidence" value="ECO:0007669"/>
    <property type="project" value="UniProtKB-KW"/>
</dbReference>
<dbReference type="Gene3D" id="3.30.420.510">
    <property type="match status" value="1"/>
</dbReference>
<dbReference type="NCBIfam" id="TIGR00555">
    <property type="entry name" value="panK_eukar"/>
    <property type="match status" value="1"/>
</dbReference>
<reference evidence="5 6" key="1">
    <citation type="journal article" date="2022" name="bioRxiv">
        <title>Genomics of Preaxostyla Flagellates Illuminates Evolutionary Transitions and the Path Towards Mitochondrial Loss.</title>
        <authorList>
            <person name="Novak L.V.F."/>
            <person name="Treitli S.C."/>
            <person name="Pyrih J."/>
            <person name="Halakuc P."/>
            <person name="Pipaliya S.V."/>
            <person name="Vacek V."/>
            <person name="Brzon O."/>
            <person name="Soukal P."/>
            <person name="Eme L."/>
            <person name="Dacks J.B."/>
            <person name="Karnkowska A."/>
            <person name="Elias M."/>
            <person name="Hampl V."/>
        </authorList>
    </citation>
    <scope>NUCLEOTIDE SEQUENCE [LARGE SCALE GENOMIC DNA]</scope>
    <source>
        <strain evidence="5">NAU3</strain>
        <tissue evidence="5">Gut</tissue>
    </source>
</reference>
<evidence type="ECO:0000313" key="6">
    <source>
        <dbReference type="Proteomes" id="UP001281761"/>
    </source>
</evidence>
<feature type="region of interest" description="Disordered" evidence="4">
    <location>
        <begin position="432"/>
        <end position="514"/>
    </location>
</feature>
<dbReference type="PANTHER" id="PTHR12280">
    <property type="entry name" value="PANTOTHENATE KINASE"/>
    <property type="match status" value="1"/>
</dbReference>
<dbReference type="InterPro" id="IPR043129">
    <property type="entry name" value="ATPase_NBD"/>
</dbReference>
<accession>A0ABQ9WRQ5</accession>
<evidence type="ECO:0000313" key="5">
    <source>
        <dbReference type="EMBL" id="KAK2942169.1"/>
    </source>
</evidence>
<dbReference type="SUPFAM" id="SSF53067">
    <property type="entry name" value="Actin-like ATPase domain"/>
    <property type="match status" value="2"/>
</dbReference>
<keyword evidence="5" id="KW-0378">Hydrolase</keyword>
<gene>
    <name evidence="5" type="ORF">BLNAU_22926</name>
</gene>
<comment type="caution">
    <text evidence="5">The sequence shown here is derived from an EMBL/GenBank/DDBJ whole genome shotgun (WGS) entry which is preliminary data.</text>
</comment>
<dbReference type="GO" id="GO:0016787">
    <property type="term" value="F:hydrolase activity"/>
    <property type="evidence" value="ECO:0007669"/>
    <property type="project" value="UniProtKB-KW"/>
</dbReference>
<organism evidence="5 6">
    <name type="scientific">Blattamonas nauphoetae</name>
    <dbReference type="NCBI Taxonomy" id="2049346"/>
    <lineage>
        <taxon>Eukaryota</taxon>
        <taxon>Metamonada</taxon>
        <taxon>Preaxostyla</taxon>
        <taxon>Oxymonadida</taxon>
        <taxon>Blattamonas</taxon>
    </lineage>
</organism>
<name>A0ABQ9WRQ5_9EUKA</name>
<keyword evidence="6" id="KW-1185">Reference proteome</keyword>
<dbReference type="Gene3D" id="3.30.420.40">
    <property type="match status" value="1"/>
</dbReference>
<dbReference type="Pfam" id="PF03630">
    <property type="entry name" value="Fumble"/>
    <property type="match status" value="1"/>
</dbReference>
<keyword evidence="5" id="KW-0418">Kinase</keyword>
<evidence type="ECO:0000256" key="2">
    <source>
        <dbReference type="ARBA" id="ARBA00022840"/>
    </source>
</evidence>
<keyword evidence="3" id="KW-0173">Coenzyme A biosynthesis</keyword>
<keyword evidence="2" id="KW-0067">ATP-binding</keyword>
<evidence type="ECO:0000256" key="1">
    <source>
        <dbReference type="ARBA" id="ARBA00022741"/>
    </source>
</evidence>